<proteinExistence type="predicted"/>
<evidence type="ECO:0000313" key="2">
    <source>
        <dbReference type="Proteomes" id="UP001331936"/>
    </source>
</evidence>
<protein>
    <submittedName>
        <fullName evidence="1">Uncharacterized protein</fullName>
    </submittedName>
</protein>
<evidence type="ECO:0000313" key="1">
    <source>
        <dbReference type="EMBL" id="MEE2030919.1"/>
    </source>
</evidence>
<accession>A0ABU7JLK0</accession>
<name>A0ABU7JLK0_9NOCA</name>
<organism evidence="1 2">
    <name type="scientific">Rhodococcus chondri</name>
    <dbReference type="NCBI Taxonomy" id="3065941"/>
    <lineage>
        <taxon>Bacteria</taxon>
        <taxon>Bacillati</taxon>
        <taxon>Actinomycetota</taxon>
        <taxon>Actinomycetes</taxon>
        <taxon>Mycobacteriales</taxon>
        <taxon>Nocardiaceae</taxon>
        <taxon>Rhodococcus</taxon>
    </lineage>
</organism>
<dbReference type="EMBL" id="JAUZMZ010000006">
    <property type="protein sequence ID" value="MEE2030919.1"/>
    <property type="molecule type" value="Genomic_DNA"/>
</dbReference>
<dbReference type="Proteomes" id="UP001331936">
    <property type="component" value="Unassembled WGS sequence"/>
</dbReference>
<gene>
    <name evidence="1" type="ORF">Q8814_02115</name>
</gene>
<keyword evidence="2" id="KW-1185">Reference proteome</keyword>
<comment type="caution">
    <text evidence="1">The sequence shown here is derived from an EMBL/GenBank/DDBJ whole genome shotgun (WGS) entry which is preliminary data.</text>
</comment>
<reference evidence="1 2" key="1">
    <citation type="submission" date="2023-08" db="EMBL/GenBank/DDBJ databases">
        <authorList>
            <person name="Girao M."/>
            <person name="Carvalho M.F."/>
        </authorList>
    </citation>
    <scope>NUCLEOTIDE SEQUENCE [LARGE SCALE GENOMIC DNA]</scope>
    <source>
        <strain evidence="1 2">CC-R104</strain>
    </source>
</reference>
<dbReference type="RefSeq" id="WP_330150340.1">
    <property type="nucleotide sequence ID" value="NZ_JAUZMZ010000006.1"/>
</dbReference>
<sequence>MVVTVERLREHIKRTLAGFDPTRAVHERADYLRRAVEDNRLGERLHLLVISEQSLYLWPRLRIERVRSTEPDHLQMVLDDARTLLADNAEQDGMLLHHASEHLADYARMGRLDGFRWGATHNLSHDIVQLREDLDRFAEARGRQIAEWTDAERPSVADAIAEVGSLAISAGSTAAGAVGRGSAPDWVSWAAASASCSATPKHSPRRFRCRWRRPRPRLRRCPTNPHRLP</sequence>